<feature type="binding site" evidence="9">
    <location>
        <position position="10"/>
    </location>
    <ligand>
        <name>substrate</name>
    </ligand>
</feature>
<evidence type="ECO:0000256" key="4">
    <source>
        <dbReference type="ARBA" id="ARBA00022741"/>
    </source>
</evidence>
<dbReference type="GO" id="GO:0015937">
    <property type="term" value="P:coenzyme A biosynthetic process"/>
    <property type="evidence" value="ECO:0007669"/>
    <property type="project" value="UniProtKB-UniRule"/>
</dbReference>
<dbReference type="EMBL" id="FOQE01000006">
    <property type="protein sequence ID" value="SFH60848.1"/>
    <property type="molecule type" value="Genomic_DNA"/>
</dbReference>
<keyword evidence="6 9" id="KW-0460">Magnesium</keyword>
<evidence type="ECO:0000313" key="11">
    <source>
        <dbReference type="EMBL" id="SFH60848.1"/>
    </source>
</evidence>
<dbReference type="SUPFAM" id="SSF52374">
    <property type="entry name" value="Nucleotidylyl transferase"/>
    <property type="match status" value="1"/>
</dbReference>
<dbReference type="Gene3D" id="3.40.50.620">
    <property type="entry name" value="HUPs"/>
    <property type="match status" value="1"/>
</dbReference>
<comment type="pathway">
    <text evidence="9">Cofactor biosynthesis; coenzyme A biosynthesis; CoA from (R)-pantothenate: step 4/5.</text>
</comment>
<dbReference type="GO" id="GO:0005737">
    <property type="term" value="C:cytoplasm"/>
    <property type="evidence" value="ECO:0007669"/>
    <property type="project" value="UniProtKB-SubCell"/>
</dbReference>
<feature type="binding site" evidence="9">
    <location>
        <begin position="10"/>
        <end position="11"/>
    </location>
    <ligand>
        <name>ATP</name>
        <dbReference type="ChEBI" id="CHEBI:30616"/>
    </ligand>
</feature>
<evidence type="ECO:0000256" key="1">
    <source>
        <dbReference type="ARBA" id="ARBA00022490"/>
    </source>
</evidence>
<feature type="binding site" evidence="9">
    <location>
        <position position="100"/>
    </location>
    <ligand>
        <name>ATP</name>
        <dbReference type="ChEBI" id="CHEBI:30616"/>
    </ligand>
</feature>
<dbReference type="OrthoDB" id="9806661at2"/>
<dbReference type="InterPro" id="IPR004821">
    <property type="entry name" value="Cyt_trans-like"/>
</dbReference>
<dbReference type="Pfam" id="PF01467">
    <property type="entry name" value="CTP_transf_like"/>
    <property type="match status" value="1"/>
</dbReference>
<dbReference type="NCBIfam" id="TIGR00125">
    <property type="entry name" value="cyt_tran_rel"/>
    <property type="match status" value="1"/>
</dbReference>
<protein>
    <recommendedName>
        <fullName evidence="9">Phosphopantetheine adenylyltransferase</fullName>
        <ecNumber evidence="9">2.7.7.3</ecNumber>
    </recommendedName>
    <alternativeName>
        <fullName evidence="9">Dephospho-CoA pyrophosphorylase</fullName>
    </alternativeName>
    <alternativeName>
        <fullName evidence="9">Pantetheine-phosphate adenylyltransferase</fullName>
        <shortName evidence="9">PPAT</shortName>
    </alternativeName>
</protein>
<comment type="cofactor">
    <cofactor evidence="9">
        <name>Mg(2+)</name>
        <dbReference type="ChEBI" id="CHEBI:18420"/>
    </cofactor>
</comment>
<evidence type="ECO:0000256" key="3">
    <source>
        <dbReference type="ARBA" id="ARBA00022695"/>
    </source>
</evidence>
<evidence type="ECO:0000256" key="2">
    <source>
        <dbReference type="ARBA" id="ARBA00022679"/>
    </source>
</evidence>
<feature type="domain" description="Cytidyltransferase-like" evidence="10">
    <location>
        <begin position="6"/>
        <end position="135"/>
    </location>
</feature>
<dbReference type="PRINTS" id="PR01020">
    <property type="entry name" value="LPSBIOSNTHSS"/>
</dbReference>
<comment type="catalytic activity">
    <reaction evidence="8 9">
        <text>(R)-4'-phosphopantetheine + ATP + H(+) = 3'-dephospho-CoA + diphosphate</text>
        <dbReference type="Rhea" id="RHEA:19801"/>
        <dbReference type="ChEBI" id="CHEBI:15378"/>
        <dbReference type="ChEBI" id="CHEBI:30616"/>
        <dbReference type="ChEBI" id="CHEBI:33019"/>
        <dbReference type="ChEBI" id="CHEBI:57328"/>
        <dbReference type="ChEBI" id="CHEBI:61723"/>
        <dbReference type="EC" id="2.7.7.3"/>
    </reaction>
</comment>
<dbReference type="NCBIfam" id="TIGR01510">
    <property type="entry name" value="coaD_prev_kdtB"/>
    <property type="match status" value="1"/>
</dbReference>
<organism evidence="11 12">
    <name type="scientific">Pisciglobus halotolerans</name>
    <dbReference type="NCBI Taxonomy" id="745365"/>
    <lineage>
        <taxon>Bacteria</taxon>
        <taxon>Bacillati</taxon>
        <taxon>Bacillota</taxon>
        <taxon>Bacilli</taxon>
        <taxon>Lactobacillales</taxon>
        <taxon>Carnobacteriaceae</taxon>
    </lineage>
</organism>
<keyword evidence="12" id="KW-1185">Reference proteome</keyword>
<dbReference type="InterPro" id="IPR014729">
    <property type="entry name" value="Rossmann-like_a/b/a_fold"/>
</dbReference>
<keyword evidence="3 9" id="KW-0548">Nucleotidyltransferase</keyword>
<dbReference type="RefSeq" id="WP_047390146.1">
    <property type="nucleotide sequence ID" value="NZ_FOQE01000006.1"/>
</dbReference>
<reference evidence="11 12" key="1">
    <citation type="submission" date="2016-10" db="EMBL/GenBank/DDBJ databases">
        <authorList>
            <person name="de Groot N.N."/>
        </authorList>
    </citation>
    <scope>NUCLEOTIDE SEQUENCE [LARGE SCALE GENOMIC DNA]</scope>
    <source>
        <strain evidence="11 12">DSM 27630</strain>
    </source>
</reference>
<dbReference type="CDD" id="cd02163">
    <property type="entry name" value="PPAT"/>
    <property type="match status" value="1"/>
</dbReference>
<evidence type="ECO:0000256" key="6">
    <source>
        <dbReference type="ARBA" id="ARBA00022842"/>
    </source>
</evidence>
<dbReference type="PANTHER" id="PTHR21342:SF1">
    <property type="entry name" value="PHOSPHOPANTETHEINE ADENYLYLTRANSFERASE"/>
    <property type="match status" value="1"/>
</dbReference>
<evidence type="ECO:0000256" key="9">
    <source>
        <dbReference type="HAMAP-Rule" id="MF_00151"/>
    </source>
</evidence>
<comment type="subunit">
    <text evidence="9">Homohexamer.</text>
</comment>
<dbReference type="EC" id="2.7.7.3" evidence="9"/>
<feature type="binding site" evidence="9">
    <location>
        <position position="42"/>
    </location>
    <ligand>
        <name>substrate</name>
    </ligand>
</feature>
<gene>
    <name evidence="9" type="primary">coaD</name>
    <name evidence="11" type="ORF">SAMN04489868_10632</name>
</gene>
<evidence type="ECO:0000313" key="12">
    <source>
        <dbReference type="Proteomes" id="UP000198668"/>
    </source>
</evidence>
<evidence type="ECO:0000256" key="5">
    <source>
        <dbReference type="ARBA" id="ARBA00022840"/>
    </source>
</evidence>
<dbReference type="AlphaFoldDB" id="A0A1I3BEY9"/>
<comment type="function">
    <text evidence="9">Reversibly transfers an adenylyl group from ATP to 4'-phosphopantetheine, yielding dephospho-CoA (dPCoA) and pyrophosphate.</text>
</comment>
<keyword evidence="5 9" id="KW-0067">ATP-binding</keyword>
<dbReference type="Proteomes" id="UP000198668">
    <property type="component" value="Unassembled WGS sequence"/>
</dbReference>
<evidence type="ECO:0000259" key="10">
    <source>
        <dbReference type="Pfam" id="PF01467"/>
    </source>
</evidence>
<feature type="binding site" evidence="9">
    <location>
        <position position="18"/>
    </location>
    <ligand>
        <name>ATP</name>
        <dbReference type="ChEBI" id="CHEBI:30616"/>
    </ligand>
</feature>
<dbReference type="GO" id="GO:0004595">
    <property type="term" value="F:pantetheine-phosphate adenylyltransferase activity"/>
    <property type="evidence" value="ECO:0007669"/>
    <property type="project" value="UniProtKB-UniRule"/>
</dbReference>
<keyword evidence="1 9" id="KW-0963">Cytoplasm</keyword>
<keyword evidence="4 9" id="KW-0547">Nucleotide-binding</keyword>
<dbReference type="InterPro" id="IPR001980">
    <property type="entry name" value="PPAT"/>
</dbReference>
<evidence type="ECO:0000256" key="8">
    <source>
        <dbReference type="ARBA" id="ARBA00029346"/>
    </source>
</evidence>
<feature type="binding site" evidence="9">
    <location>
        <position position="89"/>
    </location>
    <ligand>
        <name>substrate</name>
    </ligand>
</feature>
<evidence type="ECO:0000256" key="7">
    <source>
        <dbReference type="ARBA" id="ARBA00022993"/>
    </source>
</evidence>
<feature type="site" description="Transition state stabilizer" evidence="9">
    <location>
        <position position="18"/>
    </location>
</feature>
<feature type="binding site" evidence="9">
    <location>
        <begin position="90"/>
        <end position="92"/>
    </location>
    <ligand>
        <name>ATP</name>
        <dbReference type="ChEBI" id="CHEBI:30616"/>
    </ligand>
</feature>
<feature type="binding site" evidence="9">
    <location>
        <begin position="125"/>
        <end position="131"/>
    </location>
    <ligand>
        <name>ATP</name>
        <dbReference type="ChEBI" id="CHEBI:30616"/>
    </ligand>
</feature>
<comment type="similarity">
    <text evidence="9">Belongs to the bacterial CoaD family.</text>
</comment>
<name>A0A1I3BEY9_9LACT</name>
<sequence>MTKIALFPGSFDPMTNGHLSTIKSACKLFDQVVIAVSTNSSKTSLFSAEEKMTLIETATKDLPNTKVIEHTGGLTVELARKINATSLIRGLRNTQDFEYEAAIAAMNKTQLPELDTVFFMADERYRFVSSSLIKEVAMFGGDVSHLVPEQINDAIIEKYKRDKIR</sequence>
<keyword evidence="2 9" id="KW-0808">Transferase</keyword>
<accession>A0A1I3BEY9</accession>
<comment type="subcellular location">
    <subcellularLocation>
        <location evidence="9">Cytoplasm</location>
    </subcellularLocation>
</comment>
<dbReference type="HAMAP" id="MF_00151">
    <property type="entry name" value="PPAT_bact"/>
    <property type="match status" value="1"/>
</dbReference>
<dbReference type="UniPathway" id="UPA00241">
    <property type="reaction ID" value="UER00355"/>
</dbReference>
<proteinExistence type="inferred from homology"/>
<dbReference type="GO" id="GO:0005524">
    <property type="term" value="F:ATP binding"/>
    <property type="evidence" value="ECO:0007669"/>
    <property type="project" value="UniProtKB-KW"/>
</dbReference>
<feature type="binding site" evidence="9">
    <location>
        <position position="75"/>
    </location>
    <ligand>
        <name>substrate</name>
    </ligand>
</feature>
<dbReference type="PANTHER" id="PTHR21342">
    <property type="entry name" value="PHOSPHOPANTETHEINE ADENYLYLTRANSFERASE"/>
    <property type="match status" value="1"/>
</dbReference>
<keyword evidence="7 9" id="KW-0173">Coenzyme A biosynthesis</keyword>